<dbReference type="InterPro" id="IPR053223">
    <property type="entry name" value="Prob_Methyltransferase"/>
</dbReference>
<evidence type="ECO:0000313" key="7">
    <source>
        <dbReference type="Proteomes" id="UP000825729"/>
    </source>
</evidence>
<dbReference type="Gene3D" id="3.40.50.150">
    <property type="entry name" value="Vaccinia Virus protein VP39"/>
    <property type="match status" value="1"/>
</dbReference>
<evidence type="ECO:0000313" key="6">
    <source>
        <dbReference type="EMBL" id="KAG9448825.1"/>
    </source>
</evidence>
<reference evidence="6 7" key="1">
    <citation type="submission" date="2021-07" db="EMBL/GenBank/DDBJ databases">
        <title>The Aristolochia fimbriata genome: insights into angiosperm evolution, floral development and chemical biosynthesis.</title>
        <authorList>
            <person name="Jiao Y."/>
        </authorList>
    </citation>
    <scope>NUCLEOTIDE SEQUENCE [LARGE SCALE GENOMIC DNA]</scope>
    <source>
        <strain evidence="6">IBCAS-2021</strain>
        <tissue evidence="6">Leaf</tissue>
    </source>
</reference>
<dbReference type="InterPro" id="IPR004159">
    <property type="entry name" value="Put_SAM_MeTrfase"/>
</dbReference>
<evidence type="ECO:0008006" key="8">
    <source>
        <dbReference type="Google" id="ProtNLM"/>
    </source>
</evidence>
<proteinExistence type="inferred from homology"/>
<dbReference type="GO" id="GO:0012505">
    <property type="term" value="C:endomembrane system"/>
    <property type="evidence" value="ECO:0007669"/>
    <property type="project" value="UniProtKB-SubCell"/>
</dbReference>
<dbReference type="Pfam" id="PF03141">
    <property type="entry name" value="Methyltransf_29"/>
    <property type="match status" value="1"/>
</dbReference>
<dbReference type="Proteomes" id="UP000825729">
    <property type="component" value="Unassembled WGS sequence"/>
</dbReference>
<keyword evidence="4" id="KW-0735">Signal-anchor</keyword>
<evidence type="ECO:0000256" key="3">
    <source>
        <dbReference type="ARBA" id="ARBA00022603"/>
    </source>
</evidence>
<dbReference type="PANTHER" id="PTHR44067">
    <property type="entry name" value="S-ADENOSYL-L-METHIONINE-DEPENDENT METHYLTRANSFERASE SUPERFAMILY PROTEIN-RELATED"/>
    <property type="match status" value="1"/>
</dbReference>
<accession>A0AAV7EL70</accession>
<dbReference type="AlphaFoldDB" id="A0AAV7EL70"/>
<comment type="caution">
    <text evidence="6">The sequence shown here is derived from an EMBL/GenBank/DDBJ whole genome shotgun (WGS) entry which is preliminary data.</text>
</comment>
<organism evidence="6 7">
    <name type="scientific">Aristolochia fimbriata</name>
    <name type="common">White veined hardy Dutchman's pipe vine</name>
    <dbReference type="NCBI Taxonomy" id="158543"/>
    <lineage>
        <taxon>Eukaryota</taxon>
        <taxon>Viridiplantae</taxon>
        <taxon>Streptophyta</taxon>
        <taxon>Embryophyta</taxon>
        <taxon>Tracheophyta</taxon>
        <taxon>Spermatophyta</taxon>
        <taxon>Magnoliopsida</taxon>
        <taxon>Magnoliidae</taxon>
        <taxon>Piperales</taxon>
        <taxon>Aristolochiaceae</taxon>
        <taxon>Aristolochia</taxon>
    </lineage>
</organism>
<keyword evidence="3" id="KW-0808">Transferase</keyword>
<evidence type="ECO:0000256" key="5">
    <source>
        <dbReference type="ARBA" id="ARBA00037847"/>
    </source>
</evidence>
<dbReference type="EMBL" id="JAINDJ010000004">
    <property type="protein sequence ID" value="KAG9448825.1"/>
    <property type="molecule type" value="Genomic_DNA"/>
</dbReference>
<dbReference type="GO" id="GO:0016020">
    <property type="term" value="C:membrane"/>
    <property type="evidence" value="ECO:0007669"/>
    <property type="project" value="UniProtKB-SubCell"/>
</dbReference>
<protein>
    <recommendedName>
        <fullName evidence="8">Methyltransferase type 11 domain-containing protein</fullName>
    </recommendedName>
</protein>
<evidence type="ECO:0000256" key="1">
    <source>
        <dbReference type="ARBA" id="ARBA00004606"/>
    </source>
</evidence>
<comment type="similarity">
    <text evidence="2">Belongs to the methyltransferase superfamily.</text>
</comment>
<evidence type="ECO:0000256" key="4">
    <source>
        <dbReference type="ARBA" id="ARBA00022968"/>
    </source>
</evidence>
<dbReference type="SUPFAM" id="SSF53335">
    <property type="entry name" value="S-adenosyl-L-methionine-dependent methyltransferases"/>
    <property type="match status" value="1"/>
</dbReference>
<dbReference type="PANTHER" id="PTHR44067:SF5">
    <property type="entry name" value="EXPRESSED PROTEIN"/>
    <property type="match status" value="1"/>
</dbReference>
<keyword evidence="4" id="KW-0812">Transmembrane</keyword>
<name>A0AAV7EL70_ARIFI</name>
<keyword evidence="3" id="KW-0489">Methyltransferase</keyword>
<keyword evidence="7" id="KW-1185">Reference proteome</keyword>
<dbReference type="InterPro" id="IPR029063">
    <property type="entry name" value="SAM-dependent_MTases_sf"/>
</dbReference>
<dbReference type="GO" id="GO:0032259">
    <property type="term" value="P:methylation"/>
    <property type="evidence" value="ECO:0007669"/>
    <property type="project" value="UniProtKB-KW"/>
</dbReference>
<dbReference type="GO" id="GO:0008168">
    <property type="term" value="F:methyltransferase activity"/>
    <property type="evidence" value="ECO:0007669"/>
    <property type="project" value="UniProtKB-KW"/>
</dbReference>
<sequence length="232" mass="25478">MNYTPFAPCPSDAALSETLILLGCHPLPRRRCFSPSPSCKSLSCLGFDPKSEPLNFLSPKSGLDLSVPQLLQLAGNVSSPVRLALDVGAGTGTLAAIMRPFNVTVASTTMNVGKKYNEVIATRGTLPLHVPLQQRFPVFDGVVDLVRCSHAVNRWIPTTSLEFLLYDVDRVLRGGGFLWLDHFFCKPADLEKVYGPMFGKLGYKILKWTTGNKADSKFGEVYLTALMQKQLK</sequence>
<gene>
    <name evidence="6" type="ORF">H6P81_008790</name>
</gene>
<comment type="subcellular location">
    <subcellularLocation>
        <location evidence="5">Endomembrane system</location>
        <topology evidence="5">Single-pass membrane protein</topology>
    </subcellularLocation>
    <subcellularLocation>
        <location evidence="1">Membrane</location>
        <topology evidence="1">Single-pass type II membrane protein</topology>
    </subcellularLocation>
</comment>
<evidence type="ECO:0000256" key="2">
    <source>
        <dbReference type="ARBA" id="ARBA00008361"/>
    </source>
</evidence>